<evidence type="ECO:0000313" key="1">
    <source>
        <dbReference type="EMBL" id="GAL95626.1"/>
    </source>
</evidence>
<protein>
    <submittedName>
        <fullName evidence="1">Uncharacterized protein</fullName>
    </submittedName>
</protein>
<dbReference type="AlphaFoldDB" id="A0A0A1W269"/>
<sequence length="39" mass="4456">MSSIKWQFSAVFSLITAYCLLITEKSSHSLITLKKFAMM</sequence>
<accession>A0A0A1W269</accession>
<dbReference type="EMBL" id="BBPA01000074">
    <property type="protein sequence ID" value="GAL95626.1"/>
    <property type="molecule type" value="Genomic_DNA"/>
</dbReference>
<gene>
    <name evidence="1" type="ORF">N44_04482</name>
</gene>
<evidence type="ECO:0000313" key="2">
    <source>
        <dbReference type="Proteomes" id="UP000030321"/>
    </source>
</evidence>
<organism evidence="1 2">
    <name type="scientific">Microcystis aeruginosa NIES-44</name>
    <dbReference type="NCBI Taxonomy" id="449439"/>
    <lineage>
        <taxon>Bacteria</taxon>
        <taxon>Bacillati</taxon>
        <taxon>Cyanobacteriota</taxon>
        <taxon>Cyanophyceae</taxon>
        <taxon>Oscillatoriophycideae</taxon>
        <taxon>Chroococcales</taxon>
        <taxon>Microcystaceae</taxon>
        <taxon>Microcystis</taxon>
    </lineage>
</organism>
<proteinExistence type="predicted"/>
<name>A0A0A1W269_MICAE</name>
<comment type="caution">
    <text evidence="1">The sequence shown here is derived from an EMBL/GenBank/DDBJ whole genome shotgun (WGS) entry which is preliminary data.</text>
</comment>
<dbReference type="Proteomes" id="UP000030321">
    <property type="component" value="Unassembled WGS sequence"/>
</dbReference>
<reference evidence="2" key="1">
    <citation type="journal article" date="2015" name="Genome">
        <title>Whole Genome Sequence of the Non-Microcystin-Producing Microcystis aeruginosa Strain NIES-44.</title>
        <authorList>
            <person name="Okano K."/>
            <person name="Miyata N."/>
            <person name="Ozaki Y."/>
        </authorList>
    </citation>
    <scope>NUCLEOTIDE SEQUENCE [LARGE SCALE GENOMIC DNA]</scope>
    <source>
        <strain evidence="2">NIES-44</strain>
    </source>
</reference>